<evidence type="ECO:0000256" key="11">
    <source>
        <dbReference type="ARBA" id="ARBA00023136"/>
    </source>
</evidence>
<dbReference type="GO" id="GO:0006874">
    <property type="term" value="P:intracellular calcium ion homeostasis"/>
    <property type="evidence" value="ECO:0007669"/>
    <property type="project" value="TreeGrafter"/>
</dbReference>
<dbReference type="KEGG" id="aqu:100636333"/>
<dbReference type="InterPro" id="IPR044492">
    <property type="entry name" value="P_typ_ATPase_HD_dom"/>
</dbReference>
<dbReference type="GO" id="GO:0016020">
    <property type="term" value="C:membrane"/>
    <property type="evidence" value="ECO:0007669"/>
    <property type="project" value="UniProtKB-SubCell"/>
</dbReference>
<feature type="transmembrane region" description="Helical" evidence="13">
    <location>
        <begin position="406"/>
        <end position="425"/>
    </location>
</feature>
<dbReference type="PRINTS" id="PR00119">
    <property type="entry name" value="CATATPASE"/>
</dbReference>
<evidence type="ECO:0000256" key="12">
    <source>
        <dbReference type="ARBA" id="ARBA00049360"/>
    </source>
</evidence>
<feature type="transmembrane region" description="Helical" evidence="13">
    <location>
        <begin position="974"/>
        <end position="995"/>
    </location>
</feature>
<dbReference type="FunFam" id="1.20.1110.10:FF:000023">
    <property type="entry name" value="Cation-transporting ATPase"/>
    <property type="match status" value="1"/>
</dbReference>
<dbReference type="InterPro" id="IPR059000">
    <property type="entry name" value="ATPase_P-type_domA"/>
</dbReference>
<feature type="transmembrane region" description="Helical" evidence="13">
    <location>
        <begin position="237"/>
        <end position="254"/>
    </location>
</feature>
<comment type="subcellular location">
    <subcellularLocation>
        <location evidence="1 13">Membrane</location>
        <topology evidence="1 13">Multi-pass membrane protein</topology>
    </subcellularLocation>
</comment>
<dbReference type="GO" id="GO:0016887">
    <property type="term" value="F:ATP hydrolysis activity"/>
    <property type="evidence" value="ECO:0007669"/>
    <property type="project" value="InterPro"/>
</dbReference>
<dbReference type="GO" id="GO:0005524">
    <property type="term" value="F:ATP binding"/>
    <property type="evidence" value="ECO:0007669"/>
    <property type="project" value="UniProtKB-UniRule"/>
</dbReference>
<feature type="transmembrane region" description="Helical" evidence="13">
    <location>
        <begin position="214"/>
        <end position="231"/>
    </location>
</feature>
<keyword evidence="3" id="KW-0597">Phosphoprotein</keyword>
<feature type="domain" description="P-type ATPase A" evidence="14">
    <location>
        <begin position="271"/>
        <end position="388"/>
    </location>
</feature>
<dbReference type="SUPFAM" id="SSF81665">
    <property type="entry name" value="Calcium ATPase, transmembrane domain M"/>
    <property type="match status" value="1"/>
</dbReference>
<keyword evidence="10 13" id="KW-1133">Transmembrane helix</keyword>
<organism evidence="17">
    <name type="scientific">Amphimedon queenslandica</name>
    <name type="common">Sponge</name>
    <dbReference type="NCBI Taxonomy" id="400682"/>
    <lineage>
        <taxon>Eukaryota</taxon>
        <taxon>Metazoa</taxon>
        <taxon>Porifera</taxon>
        <taxon>Demospongiae</taxon>
        <taxon>Heteroscleromorpha</taxon>
        <taxon>Haplosclerida</taxon>
        <taxon>Niphatidae</taxon>
        <taxon>Amphimedon</taxon>
    </lineage>
</organism>
<sequence>MASGGGNISAIKDENNSLKEEEIDPCPLQHGYRISLWRCFLFYPLAILPAGIGLLFAYWYPHAWLRLTCYKCDLERAQFVLVQDLDLKWKVEVVRKISRIPSQSNCSTPSLSLNEENGTLINGEDNESELSPLLTTSSTITPYILHRHLRYLYDRVEEKYTVLRGLESGMTCCEAYRHGNGLSRLEHERRLSMYGSNSIEVPVKPYHSLFIEEVLHPFYIFQILSVIFWMADSYFYYAGAVLIIFIVSMLISLIQTRRHMQRLHDMVKTSGRVTVVRDNQRCHDVSSEDLVPGDIMVVPPEGMRLTCDAVLLTGSAIVNEAMLTGESVPVTKTALPSDPKPYSPTTHKMHTLFAGTHVVQARYYSGQLILALVVRTGFLTAKGGMVRSILYPKPLNIKFYWDSIKFILLLSILAGIGFVYTVLVLQLRKPRYEVSETIFRAFDIITTIVPPSLPAAITIGTVYAVNRLKKNKIYCISPQRVNLCGKVKLVCFDKTGTLTEESLDLLGVQPASNYKLQDLLDDIHQVPHSSPFLQGMATCHSLTRINGELTGDPLDLKMFQSTRWFLEEPGEGIARFDTLRFPMVRPHQTTPTSPTSSYSSLDYVSTDIELGILKQFTFSSELQRMSVIVRKLPSDNARNLKVFTKGAPEMIKKLSQPESIPKDFDMVLGSLTSKGYRVLAMAYRDIRKDFHQAMRLERDDVECDLNFCGLIVFENRLKEQTPPTLMMLRNSAIRTVMVTGDNLLTAIAVSRNSGMVAKEHHVIVLKATPINSERSPRLQYQLFEDKSVNLSKLCSSTSSYLSNNKFSIQNGVRLDELNHPGGGGGAGVTQYFHVAIDGRNFNIVREQFPKEYSRLLVSGTIFARMSPLNKKQLVTDLMTLGYGVAMCGDGANDCGALKAAHVGISLSDTEASVASPFTSNIPNITCVPAAIKEGRAALVTSFSVFKFMALYSLTEFTSVAILYSMESNLGDIQYLYVDLVLILSFAFVMGLTGPYSRIVKRRPLGTLAGIHVFSSILIQTGLMILGQLAMYYYLKSEPWYVPFVPDPDGENISCPENTVIFTASIFQYIVLVIAFSTAAPYRKPIYTNVLFMLSLAVLIPACLYIALAPPTWLPWFWKFFQLEPVPHFLFRLTLVMSAGIHLLLAYLIEGYLLSSSFIHKVFRFVRCKRKPKNLYKHLLLEIKSDRQWPPPLPNGVSAHC</sequence>
<dbReference type="NCBIfam" id="TIGR01657">
    <property type="entry name" value="P-ATPase-V"/>
    <property type="match status" value="1"/>
</dbReference>
<dbReference type="InterPro" id="IPR023299">
    <property type="entry name" value="ATPase_P-typ_cyto_dom_N"/>
</dbReference>
<dbReference type="PANTHER" id="PTHR45630">
    <property type="entry name" value="CATION-TRANSPORTING ATPASE-RELATED"/>
    <property type="match status" value="1"/>
</dbReference>
<feature type="transmembrane region" description="Helical" evidence="13">
    <location>
        <begin position="1085"/>
        <end position="1108"/>
    </location>
</feature>
<dbReference type="EC" id="7.2.2.-" evidence="13"/>
<evidence type="ECO:0000256" key="8">
    <source>
        <dbReference type="ARBA" id="ARBA00022842"/>
    </source>
</evidence>
<feature type="transmembrane region" description="Helical" evidence="13">
    <location>
        <begin position="40"/>
        <end position="60"/>
    </location>
</feature>
<evidence type="ECO:0000256" key="3">
    <source>
        <dbReference type="ARBA" id="ARBA00022553"/>
    </source>
</evidence>
<evidence type="ECO:0000313" key="17">
    <source>
        <dbReference type="EnsemblMetazoa" id="Aqu2.1.27252_001"/>
    </source>
</evidence>
<keyword evidence="5 13" id="KW-0479">Metal-binding</keyword>
<keyword evidence="18" id="KW-1185">Reference proteome</keyword>
<dbReference type="InterPro" id="IPR023298">
    <property type="entry name" value="ATPase_P-typ_TM_dom_sf"/>
</dbReference>
<name>A0A1X7UHK5_AMPQE</name>
<evidence type="ECO:0000256" key="2">
    <source>
        <dbReference type="ARBA" id="ARBA00006000"/>
    </source>
</evidence>
<keyword evidence="6 13" id="KW-0547">Nucleotide-binding</keyword>
<protein>
    <recommendedName>
        <fullName evidence="13">Cation-transporting ATPase</fullName>
        <ecNumber evidence="13">7.2.2.-</ecNumber>
    </recommendedName>
</protein>
<evidence type="ECO:0000259" key="14">
    <source>
        <dbReference type="Pfam" id="PF00122"/>
    </source>
</evidence>
<keyword evidence="11 13" id="KW-0472">Membrane</keyword>
<dbReference type="Pfam" id="PF00690">
    <property type="entry name" value="Cation_ATPase_N"/>
    <property type="match status" value="1"/>
</dbReference>
<evidence type="ECO:0000259" key="16">
    <source>
        <dbReference type="Pfam" id="PF12409"/>
    </source>
</evidence>
<dbReference type="EnsemblMetazoa" id="XM_019998543.1">
    <property type="protein sequence ID" value="XP_019854102.1"/>
    <property type="gene ID" value="LOC100636333"/>
</dbReference>
<evidence type="ECO:0000256" key="1">
    <source>
        <dbReference type="ARBA" id="ARBA00004141"/>
    </source>
</evidence>
<comment type="similarity">
    <text evidence="2 13">Belongs to the cation transport ATPase (P-type) (TC 3.A.3) family. Type V subfamily.</text>
</comment>
<keyword evidence="7 13" id="KW-0067">ATP-binding</keyword>
<dbReference type="NCBIfam" id="TIGR01494">
    <property type="entry name" value="ATPase_P-type"/>
    <property type="match status" value="2"/>
</dbReference>
<dbReference type="InterPro" id="IPR023214">
    <property type="entry name" value="HAD_sf"/>
</dbReference>
<dbReference type="InterPro" id="IPR001757">
    <property type="entry name" value="P_typ_ATPase"/>
</dbReference>
<dbReference type="EnsemblMetazoa" id="Aqu2.1.27252_001">
    <property type="protein sequence ID" value="Aqu2.1.27252_001"/>
    <property type="gene ID" value="Aqu2.1.27252"/>
</dbReference>
<dbReference type="InterPro" id="IPR008250">
    <property type="entry name" value="ATPase_P-typ_transduc_dom_A_sf"/>
</dbReference>
<dbReference type="SFLD" id="SFLDF00027">
    <property type="entry name" value="p-type_atpase"/>
    <property type="match status" value="1"/>
</dbReference>
<dbReference type="FunFam" id="3.40.50.1000:FF:000068">
    <property type="entry name" value="Cation-transporting ATPase"/>
    <property type="match status" value="1"/>
</dbReference>
<dbReference type="InterPro" id="IPR047819">
    <property type="entry name" value="P5A-ATPase_N"/>
</dbReference>
<keyword evidence="4 13" id="KW-0812">Transmembrane</keyword>
<dbReference type="Gene3D" id="3.40.1110.10">
    <property type="entry name" value="Calcium-transporting ATPase, cytoplasmic domain N"/>
    <property type="match status" value="1"/>
</dbReference>
<evidence type="ECO:0000256" key="9">
    <source>
        <dbReference type="ARBA" id="ARBA00022967"/>
    </source>
</evidence>
<dbReference type="InParanoid" id="A0A1X7UHK5"/>
<feature type="domain" description="Cation-transporting P-type ATPase N-terminal" evidence="15">
    <location>
        <begin position="180"/>
        <end position="228"/>
    </location>
</feature>
<comment type="catalytic activity">
    <reaction evidence="12 13">
        <text>ATP + H2O = ADP + phosphate + H(+)</text>
        <dbReference type="Rhea" id="RHEA:13065"/>
        <dbReference type="ChEBI" id="CHEBI:15377"/>
        <dbReference type="ChEBI" id="CHEBI:15378"/>
        <dbReference type="ChEBI" id="CHEBI:30616"/>
        <dbReference type="ChEBI" id="CHEBI:43474"/>
        <dbReference type="ChEBI" id="CHEBI:456216"/>
    </reaction>
</comment>
<keyword evidence="8 13" id="KW-0460">Magnesium</keyword>
<dbReference type="SUPFAM" id="SSF81660">
    <property type="entry name" value="Metal cation-transporting ATPase, ATP-binding domain N"/>
    <property type="match status" value="1"/>
</dbReference>
<dbReference type="Gene3D" id="2.70.150.10">
    <property type="entry name" value="Calcium-transporting ATPase, cytoplasmic transduction domain A"/>
    <property type="match status" value="1"/>
</dbReference>
<feature type="transmembrane region" description="Helical" evidence="13">
    <location>
        <begin position="1128"/>
        <end position="1153"/>
    </location>
</feature>
<dbReference type="GO" id="GO:0019829">
    <property type="term" value="F:ATPase-coupled monoatomic cation transmembrane transporter activity"/>
    <property type="evidence" value="ECO:0007669"/>
    <property type="project" value="UniProtKB-UniRule"/>
</dbReference>
<reference evidence="17" key="2">
    <citation type="submission" date="2017-05" db="UniProtKB">
        <authorList>
            <consortium name="EnsemblMetazoa"/>
        </authorList>
    </citation>
    <scope>IDENTIFICATION</scope>
</reference>
<dbReference type="InterPro" id="IPR004014">
    <property type="entry name" value="ATPase_P-typ_cation-transptr_N"/>
</dbReference>
<dbReference type="AlphaFoldDB" id="A0A1X7UHK5"/>
<evidence type="ECO:0000256" key="5">
    <source>
        <dbReference type="ARBA" id="ARBA00022723"/>
    </source>
</evidence>
<dbReference type="SFLD" id="SFLDS00003">
    <property type="entry name" value="Haloacid_Dehalogenase"/>
    <property type="match status" value="1"/>
</dbReference>
<evidence type="ECO:0000256" key="6">
    <source>
        <dbReference type="ARBA" id="ARBA00022741"/>
    </source>
</evidence>
<feature type="transmembrane region" description="Helical" evidence="13">
    <location>
        <begin position="1007"/>
        <end position="1034"/>
    </location>
</feature>
<dbReference type="GO" id="GO:0140358">
    <property type="term" value="F:P-type transmembrane transporter activity"/>
    <property type="evidence" value="ECO:0007669"/>
    <property type="project" value="InterPro"/>
</dbReference>
<dbReference type="Proteomes" id="UP000007879">
    <property type="component" value="Unassembled WGS sequence"/>
</dbReference>
<evidence type="ECO:0000259" key="15">
    <source>
        <dbReference type="Pfam" id="PF00690"/>
    </source>
</evidence>
<evidence type="ECO:0000256" key="7">
    <source>
        <dbReference type="ARBA" id="ARBA00022840"/>
    </source>
</evidence>
<accession>A0A1X7UHK5</accession>
<reference evidence="18" key="1">
    <citation type="journal article" date="2010" name="Nature">
        <title>The Amphimedon queenslandica genome and the evolution of animal complexity.</title>
        <authorList>
            <person name="Srivastava M."/>
            <person name="Simakov O."/>
            <person name="Chapman J."/>
            <person name="Fahey B."/>
            <person name="Gauthier M.E."/>
            <person name="Mitros T."/>
            <person name="Richards G.S."/>
            <person name="Conaco C."/>
            <person name="Dacre M."/>
            <person name="Hellsten U."/>
            <person name="Larroux C."/>
            <person name="Putnam N.H."/>
            <person name="Stanke M."/>
            <person name="Adamska M."/>
            <person name="Darling A."/>
            <person name="Degnan S.M."/>
            <person name="Oakley T.H."/>
            <person name="Plachetzki D.C."/>
            <person name="Zhai Y."/>
            <person name="Adamski M."/>
            <person name="Calcino A."/>
            <person name="Cummins S.F."/>
            <person name="Goodstein D.M."/>
            <person name="Harris C."/>
            <person name="Jackson D.J."/>
            <person name="Leys S.P."/>
            <person name="Shu S."/>
            <person name="Woodcroft B.J."/>
            <person name="Vervoort M."/>
            <person name="Kosik K.S."/>
            <person name="Manning G."/>
            <person name="Degnan B.M."/>
            <person name="Rokhsar D.S."/>
        </authorList>
    </citation>
    <scope>NUCLEOTIDE SEQUENCE [LARGE SCALE GENOMIC DNA]</scope>
</reference>
<dbReference type="eggNOG" id="KOG0208">
    <property type="taxonomic scope" value="Eukaryota"/>
</dbReference>
<dbReference type="SUPFAM" id="SSF56784">
    <property type="entry name" value="HAD-like"/>
    <property type="match status" value="1"/>
</dbReference>
<dbReference type="STRING" id="400682.A0A1X7UHK5"/>
<dbReference type="PANTHER" id="PTHR45630:SF8">
    <property type="entry name" value="CATION-TRANSPORTING ATPASE"/>
    <property type="match status" value="1"/>
</dbReference>
<evidence type="ECO:0000256" key="13">
    <source>
        <dbReference type="RuleBase" id="RU362082"/>
    </source>
</evidence>
<dbReference type="OrthoDB" id="48943at2759"/>
<feature type="transmembrane region" description="Helical" evidence="13">
    <location>
        <begin position="1059"/>
        <end position="1078"/>
    </location>
</feature>
<dbReference type="Pfam" id="PF00122">
    <property type="entry name" value="E1-E2_ATPase"/>
    <property type="match status" value="1"/>
</dbReference>
<evidence type="ECO:0000256" key="4">
    <source>
        <dbReference type="ARBA" id="ARBA00022692"/>
    </source>
</evidence>
<dbReference type="InterPro" id="IPR018303">
    <property type="entry name" value="ATPase_P-typ_P_site"/>
</dbReference>
<dbReference type="InterPro" id="IPR006544">
    <property type="entry name" value="P-type_TPase_V"/>
</dbReference>
<dbReference type="SUPFAM" id="SSF81653">
    <property type="entry name" value="Calcium ATPase, transduction domain A"/>
    <property type="match status" value="1"/>
</dbReference>
<dbReference type="Pfam" id="PF12409">
    <property type="entry name" value="P5-ATPase"/>
    <property type="match status" value="1"/>
</dbReference>
<gene>
    <name evidence="17" type="primary">100636333</name>
</gene>
<dbReference type="GO" id="GO:0046872">
    <property type="term" value="F:metal ion binding"/>
    <property type="evidence" value="ECO:0007669"/>
    <property type="project" value="UniProtKB-UniRule"/>
</dbReference>
<dbReference type="Pfam" id="PF13246">
    <property type="entry name" value="Cation_ATPase"/>
    <property type="match status" value="1"/>
</dbReference>
<feature type="domain" description="P5B-type ATPase N-terminal" evidence="16">
    <location>
        <begin position="30"/>
        <end position="154"/>
    </location>
</feature>
<feature type="transmembrane region" description="Helical" evidence="13">
    <location>
        <begin position="936"/>
        <end position="954"/>
    </location>
</feature>
<dbReference type="Gene3D" id="1.20.1110.10">
    <property type="entry name" value="Calcium-transporting ATPase, transmembrane domain"/>
    <property type="match status" value="1"/>
</dbReference>
<dbReference type="PROSITE" id="PS00154">
    <property type="entry name" value="ATPASE_E1_E2"/>
    <property type="match status" value="1"/>
</dbReference>
<evidence type="ECO:0000256" key="10">
    <source>
        <dbReference type="ARBA" id="ARBA00022989"/>
    </source>
</evidence>
<proteinExistence type="inferred from homology"/>
<dbReference type="SFLD" id="SFLDG00002">
    <property type="entry name" value="C1.7:_P-type_atpase_like"/>
    <property type="match status" value="1"/>
</dbReference>
<dbReference type="InterPro" id="IPR036412">
    <property type="entry name" value="HAD-like_sf"/>
</dbReference>
<evidence type="ECO:0000313" key="18">
    <source>
        <dbReference type="Proteomes" id="UP000007879"/>
    </source>
</evidence>
<keyword evidence="9 13" id="KW-1278">Translocase</keyword>
<dbReference type="Gene3D" id="3.40.50.1000">
    <property type="entry name" value="HAD superfamily/HAD-like"/>
    <property type="match status" value="2"/>
</dbReference>